<protein>
    <recommendedName>
        <fullName evidence="3">Rna-directed dna polymerase from mobile element jockey-like</fullName>
    </recommendedName>
</protein>
<dbReference type="Proteomes" id="UP001333110">
    <property type="component" value="Unassembled WGS sequence"/>
</dbReference>
<keyword evidence="2" id="KW-1185">Reference proteome</keyword>
<evidence type="ECO:0008006" key="3">
    <source>
        <dbReference type="Google" id="ProtNLM"/>
    </source>
</evidence>
<dbReference type="EMBL" id="JAUNZN010000002">
    <property type="protein sequence ID" value="KAK4826146.1"/>
    <property type="molecule type" value="Genomic_DNA"/>
</dbReference>
<evidence type="ECO:0000313" key="1">
    <source>
        <dbReference type="EMBL" id="KAK4826146.1"/>
    </source>
</evidence>
<evidence type="ECO:0000313" key="2">
    <source>
        <dbReference type="Proteomes" id="UP001333110"/>
    </source>
</evidence>
<proteinExistence type="predicted"/>
<gene>
    <name evidence="1" type="ORF">QYF61_005719</name>
</gene>
<organism evidence="1 2">
    <name type="scientific">Mycteria americana</name>
    <name type="common">Wood stork</name>
    <dbReference type="NCBI Taxonomy" id="33587"/>
    <lineage>
        <taxon>Eukaryota</taxon>
        <taxon>Metazoa</taxon>
        <taxon>Chordata</taxon>
        <taxon>Craniata</taxon>
        <taxon>Vertebrata</taxon>
        <taxon>Euteleostomi</taxon>
        <taxon>Archelosauria</taxon>
        <taxon>Archosauria</taxon>
        <taxon>Dinosauria</taxon>
        <taxon>Saurischia</taxon>
        <taxon>Theropoda</taxon>
        <taxon>Coelurosauria</taxon>
        <taxon>Aves</taxon>
        <taxon>Neognathae</taxon>
        <taxon>Neoaves</taxon>
        <taxon>Aequornithes</taxon>
        <taxon>Ciconiiformes</taxon>
        <taxon>Ciconiidae</taxon>
        <taxon>Mycteria</taxon>
    </lineage>
</organism>
<dbReference type="AlphaFoldDB" id="A0AAN7PNS8"/>
<comment type="caution">
    <text evidence="1">The sequence shown here is derived from an EMBL/GenBank/DDBJ whole genome shotgun (WGS) entry which is preliminary data.</text>
</comment>
<sequence length="108" mass="12477">MLEQLGKLQEALQRDPDRLKHWAIINGMKFNKNKCRILHLGWSNARHKYKLGEDWLESSPAERDLGVLVDGELNMSQQCALAAKRPNCILRCIKQSVNSWPKELIILL</sequence>
<accession>A0AAN7PNS8</accession>
<name>A0AAN7PNS8_MYCAM</name>
<dbReference type="PANTHER" id="PTHR33332">
    <property type="entry name" value="REVERSE TRANSCRIPTASE DOMAIN-CONTAINING PROTEIN"/>
    <property type="match status" value="1"/>
</dbReference>
<reference evidence="1 2" key="1">
    <citation type="journal article" date="2023" name="J. Hered.">
        <title>Chromosome-level genome of the wood stork (Mycteria americana) provides insight into avian chromosome evolution.</title>
        <authorList>
            <person name="Flamio R. Jr."/>
            <person name="Ramstad K.M."/>
        </authorList>
    </citation>
    <scope>NUCLEOTIDE SEQUENCE [LARGE SCALE GENOMIC DNA]</scope>
    <source>
        <strain evidence="1">JAX WOST 10</strain>
    </source>
</reference>